<name>A0A5D2HIU4_GOSDA</name>
<dbReference type="EMBL" id="CM017688">
    <property type="protein sequence ID" value="TYH30205.1"/>
    <property type="molecule type" value="Genomic_DNA"/>
</dbReference>
<dbReference type="AlphaFoldDB" id="A0A5D2HIU4"/>
<dbReference type="Proteomes" id="UP000323506">
    <property type="component" value="Chromosome A01"/>
</dbReference>
<reference evidence="1 2" key="1">
    <citation type="submission" date="2019-06" db="EMBL/GenBank/DDBJ databases">
        <title>WGS assembly of Gossypium darwinii.</title>
        <authorList>
            <person name="Chen Z.J."/>
            <person name="Sreedasyam A."/>
            <person name="Ando A."/>
            <person name="Song Q."/>
            <person name="De L."/>
            <person name="Hulse-Kemp A."/>
            <person name="Ding M."/>
            <person name="Ye W."/>
            <person name="Kirkbride R."/>
            <person name="Jenkins J."/>
            <person name="Plott C."/>
            <person name="Lovell J."/>
            <person name="Lin Y.-M."/>
            <person name="Vaughn R."/>
            <person name="Liu B."/>
            <person name="Li W."/>
            <person name="Simpson S."/>
            <person name="Scheffler B."/>
            <person name="Saski C."/>
            <person name="Grover C."/>
            <person name="Hu G."/>
            <person name="Conover J."/>
            <person name="Carlson J."/>
            <person name="Shu S."/>
            <person name="Boston L."/>
            <person name="Williams M."/>
            <person name="Peterson D."/>
            <person name="Mcgee K."/>
            <person name="Jones D."/>
            <person name="Wendel J."/>
            <person name="Stelly D."/>
            <person name="Grimwood J."/>
            <person name="Schmutz J."/>
        </authorList>
    </citation>
    <scope>NUCLEOTIDE SEQUENCE [LARGE SCALE GENOMIC DNA]</scope>
    <source>
        <strain evidence="1">1808015.09</strain>
    </source>
</reference>
<accession>A0A5D2HIU4</accession>
<proteinExistence type="predicted"/>
<protein>
    <submittedName>
        <fullName evidence="1">Uncharacterized protein</fullName>
    </submittedName>
</protein>
<gene>
    <name evidence="1" type="ORF">ES288_A01G075700v1</name>
</gene>
<keyword evidence="2" id="KW-1185">Reference proteome</keyword>
<organism evidence="1 2">
    <name type="scientific">Gossypium darwinii</name>
    <name type="common">Darwin's cotton</name>
    <name type="synonym">Gossypium barbadense var. darwinii</name>
    <dbReference type="NCBI Taxonomy" id="34276"/>
    <lineage>
        <taxon>Eukaryota</taxon>
        <taxon>Viridiplantae</taxon>
        <taxon>Streptophyta</taxon>
        <taxon>Embryophyta</taxon>
        <taxon>Tracheophyta</taxon>
        <taxon>Spermatophyta</taxon>
        <taxon>Magnoliopsida</taxon>
        <taxon>eudicotyledons</taxon>
        <taxon>Gunneridae</taxon>
        <taxon>Pentapetalae</taxon>
        <taxon>rosids</taxon>
        <taxon>malvids</taxon>
        <taxon>Malvales</taxon>
        <taxon>Malvaceae</taxon>
        <taxon>Malvoideae</taxon>
        <taxon>Gossypium</taxon>
    </lineage>
</organism>
<sequence>MSDFIMPTHLFNFLCGECTITLEDMTLQFDFPTEGRVVIENHIVGNDVYEICEMYLGNVLESKYTKGLYLKMTCTIAN</sequence>
<evidence type="ECO:0000313" key="1">
    <source>
        <dbReference type="EMBL" id="TYH30205.1"/>
    </source>
</evidence>
<evidence type="ECO:0000313" key="2">
    <source>
        <dbReference type="Proteomes" id="UP000323506"/>
    </source>
</evidence>